<accession>A0A0F9B0I0</accession>
<name>A0A0F9B0I0_9ZZZZ</name>
<comment type="caution">
    <text evidence="1">The sequence shown here is derived from an EMBL/GenBank/DDBJ whole genome shotgun (WGS) entry which is preliminary data.</text>
</comment>
<dbReference type="EMBL" id="LAZR01040075">
    <property type="protein sequence ID" value="KKL15409.1"/>
    <property type="molecule type" value="Genomic_DNA"/>
</dbReference>
<gene>
    <name evidence="1" type="ORF">LCGC14_2505890</name>
</gene>
<sequence>MVLSLLQLLKWALVLGHYAVSEIEIFGQQKGFQQKKEALDYGIKMLEKDLQDALDQLSKPKYQKKPKPVDAVQWNGEEIKGARYWNGSWDYNNQPIEPGEWIVSGKVVTNEDFEQDYEVVT</sequence>
<dbReference type="AlphaFoldDB" id="A0A0F9B0I0"/>
<proteinExistence type="predicted"/>
<organism evidence="1">
    <name type="scientific">marine sediment metagenome</name>
    <dbReference type="NCBI Taxonomy" id="412755"/>
    <lineage>
        <taxon>unclassified sequences</taxon>
        <taxon>metagenomes</taxon>
        <taxon>ecological metagenomes</taxon>
    </lineage>
</organism>
<protein>
    <submittedName>
        <fullName evidence="1">Uncharacterized protein</fullName>
    </submittedName>
</protein>
<evidence type="ECO:0000313" key="1">
    <source>
        <dbReference type="EMBL" id="KKL15409.1"/>
    </source>
</evidence>
<reference evidence="1" key="1">
    <citation type="journal article" date="2015" name="Nature">
        <title>Complex archaea that bridge the gap between prokaryotes and eukaryotes.</title>
        <authorList>
            <person name="Spang A."/>
            <person name="Saw J.H."/>
            <person name="Jorgensen S.L."/>
            <person name="Zaremba-Niedzwiedzka K."/>
            <person name="Martijn J."/>
            <person name="Lind A.E."/>
            <person name="van Eijk R."/>
            <person name="Schleper C."/>
            <person name="Guy L."/>
            <person name="Ettema T.J."/>
        </authorList>
    </citation>
    <scope>NUCLEOTIDE SEQUENCE</scope>
</reference>